<evidence type="ECO:0000313" key="3">
    <source>
        <dbReference type="EMBL" id="MCW2307560.1"/>
    </source>
</evidence>
<protein>
    <submittedName>
        <fullName evidence="3">NAD(P)-dependent dehydrogenase (Short-subunit alcohol dehydrogenase family)</fullName>
    </submittedName>
</protein>
<accession>A0ABT3HAZ6</accession>
<gene>
    <name evidence="3" type="ORF">M2319_001891</name>
</gene>
<dbReference type="Proteomes" id="UP001209755">
    <property type="component" value="Unassembled WGS sequence"/>
</dbReference>
<organism evidence="3 4">
    <name type="scientific">Rhodobium gokarnense</name>
    <dbReference type="NCBI Taxonomy" id="364296"/>
    <lineage>
        <taxon>Bacteria</taxon>
        <taxon>Pseudomonadati</taxon>
        <taxon>Pseudomonadota</taxon>
        <taxon>Alphaproteobacteria</taxon>
        <taxon>Hyphomicrobiales</taxon>
        <taxon>Rhodobiaceae</taxon>
        <taxon>Rhodobium</taxon>
    </lineage>
</organism>
<dbReference type="NCBIfam" id="NF005559">
    <property type="entry name" value="PRK07231.1"/>
    <property type="match status" value="1"/>
</dbReference>
<name>A0ABT3HAZ6_9HYPH</name>
<dbReference type="PANTHER" id="PTHR42760:SF115">
    <property type="entry name" value="3-OXOACYL-[ACYL-CARRIER-PROTEIN] REDUCTASE FABG"/>
    <property type="match status" value="1"/>
</dbReference>
<dbReference type="PROSITE" id="PS00061">
    <property type="entry name" value="ADH_SHORT"/>
    <property type="match status" value="1"/>
</dbReference>
<evidence type="ECO:0000313" key="4">
    <source>
        <dbReference type="Proteomes" id="UP001209755"/>
    </source>
</evidence>
<dbReference type="SUPFAM" id="SSF51735">
    <property type="entry name" value="NAD(P)-binding Rossmann-fold domains"/>
    <property type="match status" value="1"/>
</dbReference>
<dbReference type="PRINTS" id="PR00080">
    <property type="entry name" value="SDRFAMILY"/>
</dbReference>
<comment type="similarity">
    <text evidence="1">Belongs to the short-chain dehydrogenases/reductases (SDR) family.</text>
</comment>
<dbReference type="PRINTS" id="PR00081">
    <property type="entry name" value="GDHRDH"/>
</dbReference>
<keyword evidence="4" id="KW-1185">Reference proteome</keyword>
<dbReference type="PANTHER" id="PTHR42760">
    <property type="entry name" value="SHORT-CHAIN DEHYDROGENASES/REDUCTASES FAMILY MEMBER"/>
    <property type="match status" value="1"/>
</dbReference>
<dbReference type="Pfam" id="PF13561">
    <property type="entry name" value="adh_short_C2"/>
    <property type="match status" value="1"/>
</dbReference>
<reference evidence="4" key="1">
    <citation type="submission" date="2023-07" db="EMBL/GenBank/DDBJ databases">
        <title>Genome sequencing of Purple Non-Sulfur Bacteria from various extreme environments.</title>
        <authorList>
            <person name="Mayer M."/>
        </authorList>
    </citation>
    <scope>NUCLEOTIDE SEQUENCE [LARGE SCALE GENOMIC DNA]</scope>
    <source>
        <strain evidence="4">DSM 17935</strain>
    </source>
</reference>
<sequence>MVLKKTMYLEKFSLKDRIAVVTGAAQGIGFAIAEALAEAGALIVVADRNVEAGTAAAKKLSAAGATAEFEALDVTDPAAVDAARDAILARHGRVDVLVNNAGIGKAFEPAEDMADEVWRSVIEVNLNGLFWCCRSFGKKMLEAENGVIVNLGSMSGEVVNRPQEQSQYNASKAAVHHLTRSLAAEWGGRGVRVNAVAPTYIETELTAYVHDNPELNRYWIGGTPLGRMGTVDEVASVVLFLASDASSLMTGSVVLADGGYSCW</sequence>
<comment type="caution">
    <text evidence="3">The sequence shown here is derived from an EMBL/GenBank/DDBJ whole genome shotgun (WGS) entry which is preliminary data.</text>
</comment>
<proteinExistence type="inferred from homology"/>
<evidence type="ECO:0000256" key="2">
    <source>
        <dbReference type="ARBA" id="ARBA00023002"/>
    </source>
</evidence>
<evidence type="ECO:0000256" key="1">
    <source>
        <dbReference type="ARBA" id="ARBA00006484"/>
    </source>
</evidence>
<keyword evidence="2" id="KW-0560">Oxidoreductase</keyword>
<dbReference type="InterPro" id="IPR002347">
    <property type="entry name" value="SDR_fam"/>
</dbReference>
<dbReference type="EMBL" id="JAOQNS010000004">
    <property type="protein sequence ID" value="MCW2307560.1"/>
    <property type="molecule type" value="Genomic_DNA"/>
</dbReference>
<dbReference type="InterPro" id="IPR020904">
    <property type="entry name" value="Sc_DH/Rdtase_CS"/>
</dbReference>
<dbReference type="Gene3D" id="3.40.50.720">
    <property type="entry name" value="NAD(P)-binding Rossmann-like Domain"/>
    <property type="match status" value="1"/>
</dbReference>
<dbReference type="InterPro" id="IPR036291">
    <property type="entry name" value="NAD(P)-bd_dom_sf"/>
</dbReference>